<protein>
    <submittedName>
        <fullName evidence="2">ArsR family transcriptional regulator</fullName>
    </submittedName>
</protein>
<evidence type="ECO:0000313" key="3">
    <source>
        <dbReference type="Proteomes" id="UP001203207"/>
    </source>
</evidence>
<organism evidence="2 3">
    <name type="scientific">Natronocalculus amylovorans</name>
    <dbReference type="NCBI Taxonomy" id="2917812"/>
    <lineage>
        <taxon>Archaea</taxon>
        <taxon>Methanobacteriati</taxon>
        <taxon>Methanobacteriota</taxon>
        <taxon>Stenosarchaea group</taxon>
        <taxon>Halobacteria</taxon>
        <taxon>Halobacteriales</taxon>
        <taxon>Haloferacaceae</taxon>
        <taxon>Natronocalculus</taxon>
    </lineage>
</organism>
<reference evidence="2" key="2">
    <citation type="submission" date="2022-02" db="EMBL/GenBank/DDBJ databases">
        <authorList>
            <person name="Elcheninov A.G."/>
            <person name="Sorokin D.Y."/>
            <person name="Kublanov I.V."/>
        </authorList>
    </citation>
    <scope>NUCLEOTIDE SEQUENCE</scope>
    <source>
        <strain evidence="2">AArc-St2</strain>
    </source>
</reference>
<name>A0AAE3FZL6_9EURY</name>
<dbReference type="SUPFAM" id="SSF46785">
    <property type="entry name" value="Winged helix' DNA-binding domain"/>
    <property type="match status" value="1"/>
</dbReference>
<evidence type="ECO:0000259" key="1">
    <source>
        <dbReference type="Pfam" id="PF24035"/>
    </source>
</evidence>
<dbReference type="Gene3D" id="1.10.10.10">
    <property type="entry name" value="Winged helix-like DNA-binding domain superfamily/Winged helix DNA-binding domain"/>
    <property type="match status" value="1"/>
</dbReference>
<evidence type="ECO:0000313" key="2">
    <source>
        <dbReference type="EMBL" id="MCL9818251.1"/>
    </source>
</evidence>
<dbReference type="InterPro" id="IPR036388">
    <property type="entry name" value="WH-like_DNA-bd_sf"/>
</dbReference>
<keyword evidence="3" id="KW-1185">Reference proteome</keyword>
<proteinExistence type="predicted"/>
<dbReference type="RefSeq" id="WP_250585787.1">
    <property type="nucleotide sequence ID" value="NZ_JAKRVX010000009.1"/>
</dbReference>
<feature type="domain" description="DUF7344" evidence="1">
    <location>
        <begin position="30"/>
        <end position="106"/>
    </location>
</feature>
<dbReference type="InterPro" id="IPR055768">
    <property type="entry name" value="DUF7344"/>
</dbReference>
<dbReference type="InterPro" id="IPR036390">
    <property type="entry name" value="WH_DNA-bd_sf"/>
</dbReference>
<dbReference type="EMBL" id="JAKRVX010000009">
    <property type="protein sequence ID" value="MCL9818251.1"/>
    <property type="molecule type" value="Genomic_DNA"/>
</dbReference>
<comment type="caution">
    <text evidence="2">The sequence shown here is derived from an EMBL/GenBank/DDBJ whole genome shotgun (WGS) entry which is preliminary data.</text>
</comment>
<dbReference type="AlphaFoldDB" id="A0AAE3FZL6"/>
<reference evidence="2" key="1">
    <citation type="journal article" date="2022" name="Syst. Appl. Microbiol.">
        <title>Natronocalculus amylovorans gen. nov., sp. nov., and Natranaeroarchaeum aerophilus sp. nov., dominant culturable amylolytic natronoarchaea from hypersaline soda lakes in southwestern Siberia.</title>
        <authorList>
            <person name="Sorokin D.Y."/>
            <person name="Elcheninov A.G."/>
            <person name="Khizhniak T.V."/>
            <person name="Koenen M."/>
            <person name="Bale N.J."/>
            <person name="Damste J.S.S."/>
            <person name="Kublanov I.V."/>
        </authorList>
    </citation>
    <scope>NUCLEOTIDE SEQUENCE</scope>
    <source>
        <strain evidence="2">AArc-St2</strain>
    </source>
</reference>
<dbReference type="Proteomes" id="UP001203207">
    <property type="component" value="Unassembled WGS sequence"/>
</dbReference>
<gene>
    <name evidence="2" type="ORF">AArcSt2_15015</name>
</gene>
<dbReference type="Pfam" id="PF24035">
    <property type="entry name" value="DUF7344"/>
    <property type="match status" value="1"/>
</dbReference>
<sequence length="131" mass="14690">MGGSDNSINRRRHSVEDDFPPQLSDDQFYRALSSYHRRCVLSYLLEENETTVDELATVLCGWETTTTGTMQTSTDHSKIYVALVHVHLPKLVDAGLIEYEPNTGSVQINTLHPQVADIIRQSVGVRQSDDS</sequence>
<accession>A0AAE3FZL6</accession>